<dbReference type="PANTHER" id="PTHR11254:SF440">
    <property type="entry name" value="E3 UBIQUITIN-PROTEIN LIGASE NEDD-4"/>
    <property type="match status" value="1"/>
</dbReference>
<dbReference type="InterPro" id="IPR001202">
    <property type="entry name" value="WW_dom"/>
</dbReference>
<evidence type="ECO:0000259" key="9">
    <source>
        <dbReference type="PROSITE" id="PS50020"/>
    </source>
</evidence>
<dbReference type="SUPFAM" id="SSF51045">
    <property type="entry name" value="WW domain"/>
    <property type="match status" value="3"/>
</dbReference>
<keyword evidence="5" id="KW-0677">Repeat</keyword>
<comment type="pathway">
    <text evidence="2">Protein modification; protein ubiquitination.</text>
</comment>
<feature type="domain" description="WW" evidence="9">
    <location>
        <begin position="53"/>
        <end position="86"/>
    </location>
</feature>
<evidence type="ECO:0000256" key="2">
    <source>
        <dbReference type="ARBA" id="ARBA00004906"/>
    </source>
</evidence>
<dbReference type="SMART" id="SM00456">
    <property type="entry name" value="WW"/>
    <property type="match status" value="3"/>
</dbReference>
<dbReference type="PROSITE" id="PS50237">
    <property type="entry name" value="HECT"/>
    <property type="match status" value="1"/>
</dbReference>
<gene>
    <name evidence="11" type="ORF">D9619_001454</name>
</gene>
<comment type="caution">
    <text evidence="7">Lacks conserved residue(s) required for the propagation of feature annotation.</text>
</comment>
<dbReference type="EC" id="2.3.2.26" evidence="3"/>
<dbReference type="AlphaFoldDB" id="A0A8H5BFX3"/>
<keyword evidence="6 7" id="KW-0833">Ubl conjugation pathway</keyword>
<evidence type="ECO:0000256" key="5">
    <source>
        <dbReference type="ARBA" id="ARBA00022737"/>
    </source>
</evidence>
<dbReference type="Gene3D" id="3.30.2410.10">
    <property type="entry name" value="Hect, E3 ligase catalytic domain"/>
    <property type="match status" value="1"/>
</dbReference>
<protein>
    <recommendedName>
        <fullName evidence="3">HECT-type E3 ubiquitin transferase</fullName>
        <ecNumber evidence="3">2.3.2.26</ecNumber>
    </recommendedName>
</protein>
<dbReference type="PROSITE" id="PS01159">
    <property type="entry name" value="WW_DOMAIN_1"/>
    <property type="match status" value="3"/>
</dbReference>
<evidence type="ECO:0000256" key="3">
    <source>
        <dbReference type="ARBA" id="ARBA00012485"/>
    </source>
</evidence>
<keyword evidence="4" id="KW-0808">Transferase</keyword>
<organism evidence="11 12">
    <name type="scientific">Psilocybe cf. subviscida</name>
    <dbReference type="NCBI Taxonomy" id="2480587"/>
    <lineage>
        <taxon>Eukaryota</taxon>
        <taxon>Fungi</taxon>
        <taxon>Dikarya</taxon>
        <taxon>Basidiomycota</taxon>
        <taxon>Agaricomycotina</taxon>
        <taxon>Agaricomycetes</taxon>
        <taxon>Agaricomycetidae</taxon>
        <taxon>Agaricales</taxon>
        <taxon>Agaricineae</taxon>
        <taxon>Strophariaceae</taxon>
        <taxon>Psilocybe</taxon>
    </lineage>
</organism>
<dbReference type="SMART" id="SM00119">
    <property type="entry name" value="HECTc"/>
    <property type="match status" value="1"/>
</dbReference>
<dbReference type="OrthoDB" id="3045089at2759"/>
<dbReference type="GO" id="GO:0061630">
    <property type="term" value="F:ubiquitin protein ligase activity"/>
    <property type="evidence" value="ECO:0007669"/>
    <property type="project" value="UniProtKB-EC"/>
</dbReference>
<comment type="caution">
    <text evidence="11">The sequence shown here is derived from an EMBL/GenBank/DDBJ whole genome shotgun (WGS) entry which is preliminary data.</text>
</comment>
<sequence length="592" mass="67311">MLRRRGSSSSTTTTSVYTTAHRASDSSIPSRVTTTKVAIEAKAKASEQEEDEAPLPAGWECQVDDKGRKYYLDHNTCTSTWIRPKLNTAPKRDFVAEEPPLPGGWEWRIDSKGRKYYLNHNTRMTTWTRPPPLDVNGDALGPLPPGWEIRVLPGNKSTYFVDHNTKTTTWQDPRTRTYQVDPLSLFRRKLQYIHRMQRHDVLPGVFEIKARRSRVVEDSFSVINKATADDLRRQPKVLYEGEMQAHINIVRDWMHLLLETFFDASFGLFKTNESGTLIISPESNKRPRYLEYYKFVGRVHSIAMLHGLLIDPRIVQLLHPILSGTARSETASNKSALMKSYGKIKNVNGAWMLETYKLLDRRTGEPFLVEVKSLEEGPGHQFSHAEDEEEFFDALAIHKGSGTTGLQFSALIDGFRELMHKRDMFAGFTQAEIERIIGGVPIIDIEECSKTSAADEADSNGGDRAPTYMHLDLFWRVVRSWSLERQHTLFQYVTGLKRVPATDQIKVLSAPDGEIRRVTILGNTERAVPHRRDDTPEHILFIPPFESFEAMEDSLLGTIHDCAWDATMPSELPETTVIGGKTDKKTKKKLSI</sequence>
<dbReference type="GO" id="GO:0016567">
    <property type="term" value="P:protein ubiquitination"/>
    <property type="evidence" value="ECO:0007669"/>
    <property type="project" value="UniProtKB-UniPathway"/>
</dbReference>
<evidence type="ECO:0000256" key="6">
    <source>
        <dbReference type="ARBA" id="ARBA00022786"/>
    </source>
</evidence>
<keyword evidence="12" id="KW-1185">Reference proteome</keyword>
<dbReference type="GO" id="GO:0006511">
    <property type="term" value="P:ubiquitin-dependent protein catabolic process"/>
    <property type="evidence" value="ECO:0007669"/>
    <property type="project" value="TreeGrafter"/>
</dbReference>
<accession>A0A8H5BFX3</accession>
<feature type="compositionally biased region" description="Low complexity" evidence="8">
    <location>
        <begin position="7"/>
        <end position="19"/>
    </location>
</feature>
<evidence type="ECO:0000313" key="11">
    <source>
        <dbReference type="EMBL" id="KAF5322156.1"/>
    </source>
</evidence>
<dbReference type="InterPro" id="IPR000569">
    <property type="entry name" value="HECT_dom"/>
</dbReference>
<name>A0A8H5BFX3_9AGAR</name>
<comment type="catalytic activity">
    <reaction evidence="1">
        <text>S-ubiquitinyl-[E2 ubiquitin-conjugating enzyme]-L-cysteine + [acceptor protein]-L-lysine = [E2 ubiquitin-conjugating enzyme]-L-cysteine + N(6)-ubiquitinyl-[acceptor protein]-L-lysine.</text>
        <dbReference type="EC" id="2.3.2.26"/>
    </reaction>
</comment>
<dbReference type="InterPro" id="IPR035983">
    <property type="entry name" value="Hect_E3_ubiquitin_ligase"/>
</dbReference>
<dbReference type="GO" id="GO:0005737">
    <property type="term" value="C:cytoplasm"/>
    <property type="evidence" value="ECO:0007669"/>
    <property type="project" value="TreeGrafter"/>
</dbReference>
<proteinExistence type="predicted"/>
<dbReference type="Proteomes" id="UP000567179">
    <property type="component" value="Unassembled WGS sequence"/>
</dbReference>
<evidence type="ECO:0000256" key="8">
    <source>
        <dbReference type="SAM" id="MobiDB-lite"/>
    </source>
</evidence>
<dbReference type="Gene3D" id="3.90.1750.10">
    <property type="entry name" value="Hect, E3 ligase catalytic domains"/>
    <property type="match status" value="1"/>
</dbReference>
<dbReference type="CDD" id="cd00201">
    <property type="entry name" value="WW"/>
    <property type="match status" value="3"/>
</dbReference>
<dbReference type="Gene3D" id="3.30.2160.10">
    <property type="entry name" value="Hect, E3 ligase catalytic domain"/>
    <property type="match status" value="1"/>
</dbReference>
<evidence type="ECO:0000256" key="1">
    <source>
        <dbReference type="ARBA" id="ARBA00000885"/>
    </source>
</evidence>
<dbReference type="Gene3D" id="2.20.70.10">
    <property type="match status" value="2"/>
</dbReference>
<feature type="domain" description="WW" evidence="9">
    <location>
        <begin position="99"/>
        <end position="132"/>
    </location>
</feature>
<dbReference type="Pfam" id="PF00397">
    <property type="entry name" value="WW"/>
    <property type="match status" value="3"/>
</dbReference>
<feature type="region of interest" description="Disordered" evidence="8">
    <location>
        <begin position="1"/>
        <end position="31"/>
    </location>
</feature>
<evidence type="ECO:0000259" key="10">
    <source>
        <dbReference type="PROSITE" id="PS50237"/>
    </source>
</evidence>
<dbReference type="UniPathway" id="UPA00143"/>
<dbReference type="PANTHER" id="PTHR11254">
    <property type="entry name" value="HECT DOMAIN UBIQUITIN-PROTEIN LIGASE"/>
    <property type="match status" value="1"/>
</dbReference>
<dbReference type="Pfam" id="PF00632">
    <property type="entry name" value="HECT"/>
    <property type="match status" value="1"/>
</dbReference>
<dbReference type="EMBL" id="JAACJJ010000028">
    <property type="protein sequence ID" value="KAF5322156.1"/>
    <property type="molecule type" value="Genomic_DNA"/>
</dbReference>
<dbReference type="InterPro" id="IPR036020">
    <property type="entry name" value="WW_dom_sf"/>
</dbReference>
<evidence type="ECO:0000256" key="7">
    <source>
        <dbReference type="PROSITE-ProRule" id="PRU00104"/>
    </source>
</evidence>
<dbReference type="SUPFAM" id="SSF56204">
    <property type="entry name" value="Hect, E3 ligase catalytic domain"/>
    <property type="match status" value="1"/>
</dbReference>
<feature type="domain" description="WW" evidence="9">
    <location>
        <begin position="141"/>
        <end position="175"/>
    </location>
</feature>
<feature type="domain" description="HECT" evidence="10">
    <location>
        <begin position="227"/>
        <end position="563"/>
    </location>
</feature>
<evidence type="ECO:0000313" key="12">
    <source>
        <dbReference type="Proteomes" id="UP000567179"/>
    </source>
</evidence>
<dbReference type="PROSITE" id="PS50020">
    <property type="entry name" value="WW_DOMAIN_2"/>
    <property type="match status" value="3"/>
</dbReference>
<evidence type="ECO:0000256" key="4">
    <source>
        <dbReference type="ARBA" id="ARBA00022679"/>
    </source>
</evidence>
<reference evidence="11 12" key="1">
    <citation type="journal article" date="2020" name="ISME J.">
        <title>Uncovering the hidden diversity of litter-decomposition mechanisms in mushroom-forming fungi.</title>
        <authorList>
            <person name="Floudas D."/>
            <person name="Bentzer J."/>
            <person name="Ahren D."/>
            <person name="Johansson T."/>
            <person name="Persson P."/>
            <person name="Tunlid A."/>
        </authorList>
    </citation>
    <scope>NUCLEOTIDE SEQUENCE [LARGE SCALE GENOMIC DNA]</scope>
    <source>
        <strain evidence="11 12">CBS 101986</strain>
    </source>
</reference>
<dbReference type="InterPro" id="IPR050409">
    <property type="entry name" value="E3_ubiq-protein_ligase"/>
</dbReference>